<evidence type="ECO:0000256" key="1">
    <source>
        <dbReference type="SAM" id="Phobius"/>
    </source>
</evidence>
<gene>
    <name evidence="2" type="ORF">EWM57_11110</name>
</gene>
<dbReference type="AlphaFoldDB" id="A0A4Q5LF34"/>
<keyword evidence="1" id="KW-0812">Transmembrane</keyword>
<keyword evidence="1" id="KW-1133">Transmembrane helix</keyword>
<dbReference type="OrthoDB" id="9946800at2"/>
<keyword evidence="1" id="KW-0472">Membrane</keyword>
<protein>
    <submittedName>
        <fullName evidence="2">Uncharacterized protein</fullName>
    </submittedName>
</protein>
<keyword evidence="3" id="KW-1185">Reference proteome</keyword>
<evidence type="ECO:0000313" key="2">
    <source>
        <dbReference type="EMBL" id="RYU79287.1"/>
    </source>
</evidence>
<sequence>METSKSPLLAFFEKSPLAFTMGTLLLLVVCYVRVISPHSLVEAYYESQVHARINRVGVEHGEIIVSPRGNSVLNSSVLYAPSPCKAYVRTNDSVVKEAGSRYLTVFRDSGRWQVTTTWDYEAATNPVERRHWPK</sequence>
<feature type="transmembrane region" description="Helical" evidence="1">
    <location>
        <begin position="16"/>
        <end position="35"/>
    </location>
</feature>
<comment type="caution">
    <text evidence="2">The sequence shown here is derived from an EMBL/GenBank/DDBJ whole genome shotgun (WGS) entry which is preliminary data.</text>
</comment>
<dbReference type="EMBL" id="SEWE01000020">
    <property type="protein sequence ID" value="RYU79287.1"/>
    <property type="molecule type" value="Genomic_DNA"/>
</dbReference>
<dbReference type="Proteomes" id="UP000294155">
    <property type="component" value="Unassembled WGS sequence"/>
</dbReference>
<proteinExistence type="predicted"/>
<reference evidence="2 3" key="1">
    <citation type="submission" date="2019-02" db="EMBL/GenBank/DDBJ databases">
        <title>Bacterial novel species isolated from soil.</title>
        <authorList>
            <person name="Jung H.-Y."/>
        </authorList>
    </citation>
    <scope>NUCLEOTIDE SEQUENCE [LARGE SCALE GENOMIC DNA]</scope>
    <source>
        <strain evidence="2 3">1-3-3-3</strain>
    </source>
</reference>
<evidence type="ECO:0000313" key="3">
    <source>
        <dbReference type="Proteomes" id="UP000294155"/>
    </source>
</evidence>
<accession>A0A4Q5LF34</accession>
<organism evidence="2 3">
    <name type="scientific">Hymenobacter persicinus</name>
    <dbReference type="NCBI Taxonomy" id="2025506"/>
    <lineage>
        <taxon>Bacteria</taxon>
        <taxon>Pseudomonadati</taxon>
        <taxon>Bacteroidota</taxon>
        <taxon>Cytophagia</taxon>
        <taxon>Cytophagales</taxon>
        <taxon>Hymenobacteraceae</taxon>
        <taxon>Hymenobacter</taxon>
    </lineage>
</organism>
<name>A0A4Q5LF34_9BACT</name>
<dbReference type="RefSeq" id="WP_129921217.1">
    <property type="nucleotide sequence ID" value="NZ_SEWE01000020.1"/>
</dbReference>